<dbReference type="RefSeq" id="WP_139687536.1">
    <property type="nucleotide sequence ID" value="NZ_WEHW01000029.1"/>
</dbReference>
<dbReference type="EMBL" id="WEHW01000029">
    <property type="protein sequence ID" value="KAB7650759.1"/>
    <property type="molecule type" value="Genomic_DNA"/>
</dbReference>
<dbReference type="AlphaFoldDB" id="A0AAI9SCN1"/>
<name>A0AAI9SCN1_9BURK</name>
<evidence type="ECO:0000313" key="1">
    <source>
        <dbReference type="EMBL" id="KAB7650759.1"/>
    </source>
</evidence>
<sequence length="89" mass="9729">MTQFILSALSNDVSYLKGVITDNIAPKDSIELASNVWLVAFEGTAQKLAEQLGLEDGAHGNYIIASMNGVNGFVPQPVIQWIDEHDRNK</sequence>
<accession>A0AAI9SCN1</accession>
<gene>
    <name evidence="1" type="ORF">GBM96_07925</name>
</gene>
<organism evidence="1 2">
    <name type="scientific">Sutterella seckii</name>
    <dbReference type="NCBI Taxonomy" id="1944635"/>
    <lineage>
        <taxon>Bacteria</taxon>
        <taxon>Pseudomonadati</taxon>
        <taxon>Pseudomonadota</taxon>
        <taxon>Betaproteobacteria</taxon>
        <taxon>Burkholderiales</taxon>
        <taxon>Sutterellaceae</taxon>
        <taxon>Sutterella</taxon>
    </lineage>
</organism>
<comment type="caution">
    <text evidence="1">The sequence shown here is derived from an EMBL/GenBank/DDBJ whole genome shotgun (WGS) entry which is preliminary data.</text>
</comment>
<reference evidence="1 2" key="1">
    <citation type="submission" date="2019-10" db="EMBL/GenBank/DDBJ databases">
        <title>Genome diversity of Sutterella seckii.</title>
        <authorList>
            <person name="Chaplin A.V."/>
            <person name="Sokolova S.R."/>
            <person name="Mosin K.A."/>
            <person name="Ivanova E.L."/>
            <person name="Kochetkova T.O."/>
            <person name="Goltsov A.Y."/>
            <person name="Trofimov D.Y."/>
            <person name="Efimov B.A."/>
        </authorList>
    </citation>
    <scope>NUCLEOTIDE SEQUENCE [LARGE SCALE GENOMIC DNA]</scope>
    <source>
        <strain evidence="1 2">ASD3426</strain>
    </source>
</reference>
<keyword evidence="2" id="KW-1185">Reference proteome</keyword>
<proteinExistence type="predicted"/>
<evidence type="ECO:0000313" key="2">
    <source>
        <dbReference type="Proteomes" id="UP000469462"/>
    </source>
</evidence>
<dbReference type="Proteomes" id="UP000469462">
    <property type="component" value="Unassembled WGS sequence"/>
</dbReference>
<protein>
    <submittedName>
        <fullName evidence="1">Uncharacterized protein</fullName>
    </submittedName>
</protein>